<sequence length="136" mass="15538">MADILLIPAVLLIFAVILRQLLPAPKLSHQGEPLVCVSQGKVLGSERIYFGQSGLFVYRRRVLQAHYPFDALVSLEKTMLGINKQKVWEIVFASGGGQTRYTFIPLLRGFTQLYQHLLQTRPQTVKSRWHRYFPGV</sequence>
<evidence type="ECO:0000313" key="2">
    <source>
        <dbReference type="Proteomes" id="UP000254293"/>
    </source>
</evidence>
<evidence type="ECO:0000313" key="1">
    <source>
        <dbReference type="EMBL" id="STR00620.1"/>
    </source>
</evidence>
<proteinExistence type="predicted"/>
<gene>
    <name evidence="1" type="ORF">NCTC13336_00829</name>
</gene>
<protein>
    <submittedName>
        <fullName evidence="1">Uncharacterized protein</fullName>
    </submittedName>
</protein>
<keyword evidence="2" id="KW-1185">Reference proteome</keyword>
<accession>A0A377R0W0</accession>
<name>A0A377R0W0_9NEIS</name>
<reference evidence="1 2" key="1">
    <citation type="submission" date="2018-06" db="EMBL/GenBank/DDBJ databases">
        <authorList>
            <consortium name="Pathogen Informatics"/>
            <person name="Doyle S."/>
        </authorList>
    </citation>
    <scope>NUCLEOTIDE SEQUENCE [LARGE SCALE GENOMIC DNA]</scope>
    <source>
        <strain evidence="1 2">NCTC13336</strain>
    </source>
</reference>
<dbReference type="Proteomes" id="UP000254293">
    <property type="component" value="Unassembled WGS sequence"/>
</dbReference>
<dbReference type="AlphaFoldDB" id="A0A377R0W0"/>
<organism evidence="1 2">
    <name type="scientific">Kingella potus</name>
    <dbReference type="NCBI Taxonomy" id="265175"/>
    <lineage>
        <taxon>Bacteria</taxon>
        <taxon>Pseudomonadati</taxon>
        <taxon>Pseudomonadota</taxon>
        <taxon>Betaproteobacteria</taxon>
        <taxon>Neisseriales</taxon>
        <taxon>Neisseriaceae</taxon>
        <taxon>Kingella</taxon>
    </lineage>
</organism>
<dbReference type="EMBL" id="UGJJ01000001">
    <property type="protein sequence ID" value="STR00620.1"/>
    <property type="molecule type" value="Genomic_DNA"/>
</dbReference>